<feature type="compositionally biased region" description="Low complexity" evidence="6">
    <location>
        <begin position="96"/>
        <end position="109"/>
    </location>
</feature>
<evidence type="ECO:0000259" key="7">
    <source>
        <dbReference type="SMART" id="SM00415"/>
    </source>
</evidence>
<dbReference type="Pfam" id="PF00447">
    <property type="entry name" value="HSF_DNA-bind"/>
    <property type="match status" value="1"/>
</dbReference>
<dbReference type="Gene3D" id="1.10.10.10">
    <property type="entry name" value="Winged helix-like DNA-binding domain superfamily/Winged helix DNA-binding domain"/>
    <property type="match status" value="1"/>
</dbReference>
<dbReference type="PANTHER" id="PTHR10015">
    <property type="entry name" value="HEAT SHOCK TRANSCRIPTION FACTOR"/>
    <property type="match status" value="1"/>
</dbReference>
<feature type="region of interest" description="Disordered" evidence="6">
    <location>
        <begin position="1"/>
        <end position="28"/>
    </location>
</feature>
<evidence type="ECO:0000256" key="4">
    <source>
        <dbReference type="ARBA" id="ARBA00023242"/>
    </source>
</evidence>
<keyword evidence="4" id="KW-0539">Nucleus</keyword>
<evidence type="ECO:0000256" key="1">
    <source>
        <dbReference type="ARBA" id="ARBA00004123"/>
    </source>
</evidence>
<dbReference type="InterPro" id="IPR000232">
    <property type="entry name" value="HSF_DNA-bd"/>
</dbReference>
<feature type="compositionally biased region" description="Acidic residues" evidence="6">
    <location>
        <begin position="354"/>
        <end position="363"/>
    </location>
</feature>
<gene>
    <name evidence="8" type="primary">CTA8</name>
    <name evidence="8" type="ORF">SEPCBS57363_004034</name>
</gene>
<dbReference type="SUPFAM" id="SSF46785">
    <property type="entry name" value="Winged helix' DNA-binding domain"/>
    <property type="match status" value="1"/>
</dbReference>
<evidence type="ECO:0000256" key="5">
    <source>
        <dbReference type="RuleBase" id="RU004020"/>
    </source>
</evidence>
<evidence type="ECO:0000256" key="3">
    <source>
        <dbReference type="ARBA" id="ARBA00023125"/>
    </source>
</evidence>
<comment type="subcellular location">
    <subcellularLocation>
        <location evidence="1">Nucleus</location>
    </subcellularLocation>
</comment>
<keyword evidence="3" id="KW-0238">DNA-binding</keyword>
<dbReference type="InterPro" id="IPR036390">
    <property type="entry name" value="WH_DNA-bd_sf"/>
</dbReference>
<evidence type="ECO:0000313" key="8">
    <source>
        <dbReference type="EMBL" id="CAK7270301.1"/>
    </source>
</evidence>
<proteinExistence type="inferred from homology"/>
<feature type="region of interest" description="Disordered" evidence="6">
    <location>
        <begin position="96"/>
        <end position="119"/>
    </location>
</feature>
<sequence>MSNNPRKRPAPGTTPILPVTANSQPTFSPAAQQDQLLQWTGGMPDGTTFSDLSRNANAYMMGQPGQFIQQQLRQQQQLQQRQQQPQVPLQPALPQQLPHIQPQPLGQQQNETVQIQPQTSTAIARRHPNNALIPSVSRQAFDPLADLWARYGIDGNLTGANSKHNLIDAVGSGGTGGGVSNSKSSGSSNINSVGQNNNSGGNGNGIPGENETIEVLEERAQRIKTDAQAKRKQIPPFVQKLSSFLEEAKNTELIRWSEKGDSFVVLDEDEFAKTLIPELFKHNNYASFVRQLNMYGFHKRVGLSDNSMKASERKNKSPSEYYNPYFRRGHPNLLWLINKPKSGSKAKRGKKEDGDGDSDEEAGVEDPLLTSQAGMQGLGNQQGRGFTPLGAGVGLGSGGGSFAGGNGLSGSYGAGALNPGGHTNGELASLQRKDFQIIKDELSTLQSRQAQISKAMQRLQYDNAQLQQQARLFHNMHERHENSINAILNFLANVFRKSLEDQGSVQGVSVTDLLASILPNGQIPQGSVVDLPDDFDTRRSAQPPSNIGTPVKRQQRLLPPIPAASAATSTAASTPVSQPGNSGARAPSVMSPGGYMHQGMGQPNHQPAMGSVTELFDLPGDSSYLQHELQSNPQEGMMRIIKDTNANIPTSENAIDLLETAANTPVNMSTDQRNRVLDLMSTQGNMNQQHLHLQPMQPQQPQQPMRQYAQPMNGVLSAPTQMPITIPATSPSPSTMPGMSAGGSASVSPIMRHVKAASPPSLQDISNTQAEIEALQRLQDQQNAKISGLSQLLGPLSPSGRVPGIGGDNGSMTGANVSMPSPGYFDLGQYLDANAFGDEFNFAADNFDTVGVAPGVASAEAAAVGGMPNIGDGNNFFAAESRNDSGNRINSDHGVDEGSFFAGTPSPAPTEEIQRADVSVHNSPDTDAKRRRVM</sequence>
<keyword evidence="9" id="KW-1185">Reference proteome</keyword>
<evidence type="ECO:0000256" key="6">
    <source>
        <dbReference type="SAM" id="MobiDB-lite"/>
    </source>
</evidence>
<dbReference type="EMBL" id="CAWUOM010000070">
    <property type="protein sequence ID" value="CAK7270301.1"/>
    <property type="molecule type" value="Genomic_DNA"/>
</dbReference>
<accession>A0ABP0DTW9</accession>
<evidence type="ECO:0000313" key="9">
    <source>
        <dbReference type="Proteomes" id="UP001642501"/>
    </source>
</evidence>
<dbReference type="SMART" id="SM00415">
    <property type="entry name" value="HSF"/>
    <property type="match status" value="1"/>
</dbReference>
<organism evidence="8 9">
    <name type="scientific">Sporothrix epigloea</name>
    <dbReference type="NCBI Taxonomy" id="1892477"/>
    <lineage>
        <taxon>Eukaryota</taxon>
        <taxon>Fungi</taxon>
        <taxon>Dikarya</taxon>
        <taxon>Ascomycota</taxon>
        <taxon>Pezizomycotina</taxon>
        <taxon>Sordariomycetes</taxon>
        <taxon>Sordariomycetidae</taxon>
        <taxon>Ophiostomatales</taxon>
        <taxon>Ophiostomataceae</taxon>
        <taxon>Sporothrix</taxon>
    </lineage>
</organism>
<keyword evidence="8" id="KW-0346">Stress response</keyword>
<feature type="region of interest" description="Disordered" evidence="6">
    <location>
        <begin position="174"/>
        <end position="209"/>
    </location>
</feature>
<feature type="domain" description="HSF-type DNA-binding" evidence="7">
    <location>
        <begin position="233"/>
        <end position="340"/>
    </location>
</feature>
<feature type="region of interest" description="Disordered" evidence="6">
    <location>
        <begin position="340"/>
        <end position="363"/>
    </location>
</feature>
<feature type="compositionally biased region" description="Basic and acidic residues" evidence="6">
    <location>
        <begin position="881"/>
        <end position="896"/>
    </location>
</feature>
<dbReference type="Proteomes" id="UP001642501">
    <property type="component" value="Unassembled WGS sequence"/>
</dbReference>
<feature type="region of interest" description="Disordered" evidence="6">
    <location>
        <begin position="525"/>
        <end position="605"/>
    </location>
</feature>
<comment type="similarity">
    <text evidence="2 5">Belongs to the HSF family.</text>
</comment>
<feature type="region of interest" description="Disordered" evidence="6">
    <location>
        <begin position="881"/>
        <end position="934"/>
    </location>
</feature>
<reference evidence="8 9" key="1">
    <citation type="submission" date="2024-01" db="EMBL/GenBank/DDBJ databases">
        <authorList>
            <person name="Allen C."/>
            <person name="Tagirdzhanova G."/>
        </authorList>
    </citation>
    <scope>NUCLEOTIDE SEQUENCE [LARGE SCALE GENOMIC DNA]</scope>
    <source>
        <strain evidence="8 9">CBS 573.63</strain>
    </source>
</reference>
<feature type="compositionally biased region" description="Polar residues" evidence="6">
    <location>
        <begin position="110"/>
        <end position="119"/>
    </location>
</feature>
<name>A0ABP0DTW9_9PEZI</name>
<protein>
    <submittedName>
        <fullName evidence="8">Heat shock transcription factor</fullName>
    </submittedName>
</protein>
<evidence type="ECO:0000256" key="2">
    <source>
        <dbReference type="ARBA" id="ARBA00006403"/>
    </source>
</evidence>
<feature type="compositionally biased region" description="Low complexity" evidence="6">
    <location>
        <begin position="180"/>
        <end position="199"/>
    </location>
</feature>
<feature type="compositionally biased region" description="Low complexity" evidence="6">
    <location>
        <begin position="563"/>
        <end position="574"/>
    </location>
</feature>
<comment type="caution">
    <text evidence="8">The sequence shown here is derived from an EMBL/GenBank/DDBJ whole genome shotgun (WGS) entry which is preliminary data.</text>
</comment>
<dbReference type="PRINTS" id="PR00056">
    <property type="entry name" value="HSFDOMAIN"/>
</dbReference>
<dbReference type="InterPro" id="IPR036388">
    <property type="entry name" value="WH-like_DNA-bd_sf"/>
</dbReference>
<dbReference type="PANTHER" id="PTHR10015:SF427">
    <property type="entry name" value="HEAT SHOCK FACTOR PROTEIN"/>
    <property type="match status" value="1"/>
</dbReference>